<gene>
    <name evidence="1" type="ORF">ABI_28120</name>
</gene>
<organism evidence="1 2">
    <name type="scientific">Asticcacaulis biprosthecium C19</name>
    <dbReference type="NCBI Taxonomy" id="715226"/>
    <lineage>
        <taxon>Bacteria</taxon>
        <taxon>Pseudomonadati</taxon>
        <taxon>Pseudomonadota</taxon>
        <taxon>Alphaproteobacteria</taxon>
        <taxon>Caulobacterales</taxon>
        <taxon>Caulobacteraceae</taxon>
        <taxon>Asticcacaulis</taxon>
    </lineage>
</organism>
<reference evidence="2" key="1">
    <citation type="submission" date="2011-03" db="EMBL/GenBank/DDBJ databases">
        <title>Draft genome sequence of Brevundimonas diminuta.</title>
        <authorList>
            <person name="Brown P.J.B."/>
            <person name="Buechlein A."/>
            <person name="Hemmerich C."/>
            <person name="Brun Y.V."/>
        </authorList>
    </citation>
    <scope>NUCLEOTIDE SEQUENCE [LARGE SCALE GENOMIC DNA]</scope>
    <source>
        <strain evidence="2">C19</strain>
    </source>
</reference>
<dbReference type="HOGENOM" id="CLU_3114109_0_0_5"/>
<evidence type="ECO:0000313" key="2">
    <source>
        <dbReference type="Proteomes" id="UP000006512"/>
    </source>
</evidence>
<dbReference type="EMBL" id="GL883078">
    <property type="protein sequence ID" value="EGF91396.1"/>
    <property type="molecule type" value="Genomic_DNA"/>
</dbReference>
<name>F4QMF5_9CAUL</name>
<dbReference type="Proteomes" id="UP000006512">
    <property type="component" value="Unassembled WGS sequence"/>
</dbReference>
<proteinExistence type="predicted"/>
<keyword evidence="2" id="KW-1185">Reference proteome</keyword>
<evidence type="ECO:0000313" key="1">
    <source>
        <dbReference type="EMBL" id="EGF91396.1"/>
    </source>
</evidence>
<dbReference type="STRING" id="715226.ABI_28120"/>
<protein>
    <submittedName>
        <fullName evidence="1">Uncharacterized protein</fullName>
    </submittedName>
</protein>
<accession>F4QMF5</accession>
<sequence length="50" mass="5793">MGWPSTPERIPETAAQDIRALSVVKHYRPDTPQVFALHKTARQFQLIRHP</sequence>
<dbReference type="AlphaFoldDB" id="F4QMF5"/>